<feature type="binding site" evidence="10">
    <location>
        <position position="206"/>
    </location>
    <ligand>
        <name>substrate</name>
    </ligand>
</feature>
<dbReference type="InterPro" id="IPR020922">
    <property type="entry name" value="dITP/XTP_pyrophosphatase"/>
</dbReference>
<dbReference type="OrthoDB" id="9807456at2"/>
<keyword evidence="4 10" id="KW-0547">Nucleotide-binding</keyword>
<feature type="active site" description="Proton acceptor" evidence="10">
    <location>
        <position position="90"/>
    </location>
</feature>
<evidence type="ECO:0000256" key="2">
    <source>
        <dbReference type="ARBA" id="ARBA00011738"/>
    </source>
</evidence>
<dbReference type="AlphaFoldDB" id="A0A1R4IGL4"/>
<feature type="binding site" evidence="10">
    <location>
        <begin position="211"/>
        <end position="212"/>
    </location>
    <ligand>
        <name>substrate</name>
    </ligand>
</feature>
<sequence>MSRTAPAGTEHGVPSGARLVLATRNAGKVRELRQMLAAAMPELDVEAAVVDAAAVDAPDVVEDGVTFSANALKKARAVASASGLIAVADDSGLSVDVLGGAPGIFSARWAGRHGDDAANLRLLLDQLADVPAEHRGAGFVCCAALAVPGPAGADGAREIVFETVAEGHLRGTLLTAPVGDGGFGYDPILQPEGRQVSTAQLSAEEKNAISHRGEAFTALLPALVEALRAQEEHTT</sequence>
<evidence type="ECO:0000256" key="8">
    <source>
        <dbReference type="ARBA" id="ARBA00051875"/>
    </source>
</evidence>
<proteinExistence type="inferred from homology"/>
<dbReference type="HAMAP" id="MF_01405">
    <property type="entry name" value="Non_canon_purine_NTPase"/>
    <property type="match status" value="1"/>
</dbReference>
<reference evidence="11 13" key="1">
    <citation type="submission" date="2017-02" db="EMBL/GenBank/DDBJ databases">
        <authorList>
            <person name="Peterson S.W."/>
        </authorList>
    </citation>
    <scope>NUCLEOTIDE SEQUENCE [LARGE SCALE GENOMIC DNA]</scope>
    <source>
        <strain evidence="11 13">2B3F</strain>
    </source>
</reference>
<dbReference type="InterPro" id="IPR002637">
    <property type="entry name" value="RdgB/HAM1"/>
</dbReference>
<keyword evidence="14" id="KW-1185">Reference proteome</keyword>
<dbReference type="FunFam" id="3.90.950.10:FF:000001">
    <property type="entry name" value="dITP/XTP pyrophosphatase"/>
    <property type="match status" value="1"/>
</dbReference>
<evidence type="ECO:0000256" key="10">
    <source>
        <dbReference type="HAMAP-Rule" id="MF_01405"/>
    </source>
</evidence>
<evidence type="ECO:0000313" key="11">
    <source>
        <dbReference type="EMBL" id="SJN18878.1"/>
    </source>
</evidence>
<dbReference type="PANTHER" id="PTHR11067:SF9">
    <property type="entry name" value="INOSINE TRIPHOSPHATE PYROPHOSPHATASE"/>
    <property type="match status" value="1"/>
</dbReference>
<dbReference type="CDD" id="cd00515">
    <property type="entry name" value="HAM1"/>
    <property type="match status" value="1"/>
</dbReference>
<dbReference type="EMBL" id="SPKT01000001">
    <property type="protein sequence ID" value="TFI01530.1"/>
    <property type="molecule type" value="Genomic_DNA"/>
</dbReference>
<keyword evidence="5 10" id="KW-0378">Hydrolase</keyword>
<keyword evidence="7 10" id="KW-0546">Nucleotide metabolism</keyword>
<dbReference type="Proteomes" id="UP000196230">
    <property type="component" value="Unassembled WGS sequence"/>
</dbReference>
<comment type="cofactor">
    <cofactor evidence="10">
        <name>Mg(2+)</name>
        <dbReference type="ChEBI" id="CHEBI:18420"/>
    </cofactor>
    <text evidence="10">Binds 1 Mg(2+) ion per subunit.</text>
</comment>
<dbReference type="Gene3D" id="3.90.950.10">
    <property type="match status" value="1"/>
</dbReference>
<name>A0A1R4IGL4_9MICC</name>
<dbReference type="GO" id="GO:0035870">
    <property type="term" value="F:dITP diphosphatase activity"/>
    <property type="evidence" value="ECO:0007669"/>
    <property type="project" value="UniProtKB-UniRule"/>
</dbReference>
<evidence type="ECO:0000256" key="6">
    <source>
        <dbReference type="ARBA" id="ARBA00022842"/>
    </source>
</evidence>
<comment type="catalytic activity">
    <reaction evidence="9 10">
        <text>XTP + H2O = XMP + diphosphate + H(+)</text>
        <dbReference type="Rhea" id="RHEA:28610"/>
        <dbReference type="ChEBI" id="CHEBI:15377"/>
        <dbReference type="ChEBI" id="CHEBI:15378"/>
        <dbReference type="ChEBI" id="CHEBI:33019"/>
        <dbReference type="ChEBI" id="CHEBI:57464"/>
        <dbReference type="ChEBI" id="CHEBI:61314"/>
        <dbReference type="EC" id="3.6.1.66"/>
    </reaction>
</comment>
<dbReference type="GO" id="GO:0036220">
    <property type="term" value="F:ITP diphosphatase activity"/>
    <property type="evidence" value="ECO:0007669"/>
    <property type="project" value="UniProtKB-UniRule"/>
</dbReference>
<dbReference type="GO" id="GO:0009117">
    <property type="term" value="P:nucleotide metabolic process"/>
    <property type="evidence" value="ECO:0007669"/>
    <property type="project" value="UniProtKB-KW"/>
</dbReference>
<evidence type="ECO:0000313" key="12">
    <source>
        <dbReference type="EMBL" id="TFI01530.1"/>
    </source>
</evidence>
<evidence type="ECO:0000256" key="3">
    <source>
        <dbReference type="ARBA" id="ARBA00022723"/>
    </source>
</evidence>
<dbReference type="GO" id="GO:0036222">
    <property type="term" value="F:XTP diphosphatase activity"/>
    <property type="evidence" value="ECO:0007669"/>
    <property type="project" value="UniProtKB-UniRule"/>
</dbReference>
<dbReference type="GO" id="GO:0009146">
    <property type="term" value="P:purine nucleoside triphosphate catabolic process"/>
    <property type="evidence" value="ECO:0007669"/>
    <property type="project" value="UniProtKB-UniRule"/>
</dbReference>
<dbReference type="InterPro" id="IPR029001">
    <property type="entry name" value="ITPase-like_fam"/>
</dbReference>
<feature type="binding site" evidence="10">
    <location>
        <position position="90"/>
    </location>
    <ligand>
        <name>Mg(2+)</name>
        <dbReference type="ChEBI" id="CHEBI:18420"/>
    </ligand>
</feature>
<evidence type="ECO:0000256" key="4">
    <source>
        <dbReference type="ARBA" id="ARBA00022741"/>
    </source>
</evidence>
<evidence type="ECO:0000313" key="14">
    <source>
        <dbReference type="Proteomes" id="UP000297477"/>
    </source>
</evidence>
<keyword evidence="6 10" id="KW-0460">Magnesium</keyword>
<protein>
    <recommendedName>
        <fullName evidence="10">dITP/XTP pyrophosphatase</fullName>
        <ecNumber evidence="10">3.6.1.66</ecNumber>
    </recommendedName>
    <alternativeName>
        <fullName evidence="10">Non-canonical purine NTP pyrophosphatase</fullName>
    </alternativeName>
    <alternativeName>
        <fullName evidence="10">Non-standard purine NTP pyrophosphatase</fullName>
    </alternativeName>
    <alternativeName>
        <fullName evidence="10">Nucleoside-triphosphate diphosphatase</fullName>
    </alternativeName>
    <alternativeName>
        <fullName evidence="10">Nucleoside-triphosphate pyrophosphatase</fullName>
        <shortName evidence="10">NTPase</shortName>
    </alternativeName>
</protein>
<dbReference type="Pfam" id="PF01725">
    <property type="entry name" value="Ham1p_like"/>
    <property type="match status" value="1"/>
</dbReference>
<dbReference type="GO" id="GO:0017111">
    <property type="term" value="F:ribonucleoside triphosphate phosphatase activity"/>
    <property type="evidence" value="ECO:0007669"/>
    <property type="project" value="InterPro"/>
</dbReference>
<dbReference type="GO" id="GO:0046872">
    <property type="term" value="F:metal ion binding"/>
    <property type="evidence" value="ECO:0007669"/>
    <property type="project" value="UniProtKB-KW"/>
</dbReference>
<reference evidence="12 14" key="2">
    <citation type="submission" date="2019-03" db="EMBL/GenBank/DDBJ databases">
        <title>Reclassification of Micrococcus aloeverae and Micrococcus yunnanensis as later heterotypic synonyms of Micrococcus luteus.</title>
        <authorList>
            <person name="Huang C.-H."/>
        </authorList>
    </citation>
    <scope>NUCLEOTIDE SEQUENCE [LARGE SCALE GENOMIC DNA]</scope>
    <source>
        <strain evidence="12 14">BCRC 12151</strain>
    </source>
</reference>
<dbReference type="GO" id="GO:0000166">
    <property type="term" value="F:nucleotide binding"/>
    <property type="evidence" value="ECO:0007669"/>
    <property type="project" value="UniProtKB-KW"/>
</dbReference>
<dbReference type="Proteomes" id="UP000297477">
    <property type="component" value="Unassembled WGS sequence"/>
</dbReference>
<evidence type="ECO:0000256" key="7">
    <source>
        <dbReference type="ARBA" id="ARBA00023080"/>
    </source>
</evidence>
<accession>A0A1R4IGL4</accession>
<feature type="binding site" evidence="10">
    <location>
        <begin position="23"/>
        <end position="28"/>
    </location>
    <ligand>
        <name>substrate</name>
    </ligand>
</feature>
<dbReference type="GO" id="GO:0005829">
    <property type="term" value="C:cytosol"/>
    <property type="evidence" value="ECO:0007669"/>
    <property type="project" value="TreeGrafter"/>
</dbReference>
<feature type="binding site" evidence="10">
    <location>
        <begin position="183"/>
        <end position="186"/>
    </location>
    <ligand>
        <name>substrate</name>
    </ligand>
</feature>
<dbReference type="RefSeq" id="WP_067188815.1">
    <property type="nucleotide sequence ID" value="NZ_FUKP01000014.1"/>
</dbReference>
<dbReference type="EMBL" id="FUKP01000014">
    <property type="protein sequence ID" value="SJN18878.1"/>
    <property type="molecule type" value="Genomic_DNA"/>
</dbReference>
<evidence type="ECO:0000256" key="9">
    <source>
        <dbReference type="ARBA" id="ARBA00052017"/>
    </source>
</evidence>
<comment type="catalytic activity">
    <reaction evidence="10">
        <text>ITP + H2O = IMP + diphosphate + H(+)</text>
        <dbReference type="Rhea" id="RHEA:29399"/>
        <dbReference type="ChEBI" id="CHEBI:15377"/>
        <dbReference type="ChEBI" id="CHEBI:15378"/>
        <dbReference type="ChEBI" id="CHEBI:33019"/>
        <dbReference type="ChEBI" id="CHEBI:58053"/>
        <dbReference type="ChEBI" id="CHEBI:61402"/>
        <dbReference type="EC" id="3.6.1.66"/>
    </reaction>
</comment>
<feature type="binding site" evidence="10">
    <location>
        <position position="91"/>
    </location>
    <ligand>
        <name>substrate</name>
    </ligand>
</feature>
<comment type="similarity">
    <text evidence="1 10">Belongs to the HAM1 NTPase family.</text>
</comment>
<comment type="caution">
    <text evidence="10">Lacks conserved residue(s) required for the propagation of feature annotation.</text>
</comment>
<keyword evidence="3 10" id="KW-0479">Metal-binding</keyword>
<dbReference type="SUPFAM" id="SSF52972">
    <property type="entry name" value="ITPase-like"/>
    <property type="match status" value="1"/>
</dbReference>
<dbReference type="PANTHER" id="PTHR11067">
    <property type="entry name" value="INOSINE TRIPHOSPHATE PYROPHOSPHATASE/HAM1 PROTEIN"/>
    <property type="match status" value="1"/>
</dbReference>
<evidence type="ECO:0000313" key="13">
    <source>
        <dbReference type="Proteomes" id="UP000196230"/>
    </source>
</evidence>
<comment type="function">
    <text evidence="10">Pyrophosphatase that catalyzes the hydrolysis of nucleoside triphosphates to their monophosphate derivatives, with a high preference for the non-canonical purine nucleotides XTP (xanthosine triphosphate), dITP (deoxyinosine triphosphate) and ITP. Seems to function as a house-cleaning enzyme that removes non-canonical purine nucleotides from the nucleotide pool, thus preventing their incorporation into DNA/RNA and avoiding chromosomal lesions.</text>
</comment>
<gene>
    <name evidence="12" type="ORF">E4A49_00440</name>
    <name evidence="11" type="ORF">FM125_02300</name>
</gene>
<organism evidence="11 13">
    <name type="scientific">Micrococcus lylae</name>
    <dbReference type="NCBI Taxonomy" id="1273"/>
    <lineage>
        <taxon>Bacteria</taxon>
        <taxon>Bacillati</taxon>
        <taxon>Actinomycetota</taxon>
        <taxon>Actinomycetes</taxon>
        <taxon>Micrococcales</taxon>
        <taxon>Micrococcaceae</taxon>
        <taxon>Micrococcus</taxon>
    </lineage>
</organism>
<dbReference type="EC" id="3.6.1.66" evidence="10"/>
<evidence type="ECO:0000256" key="1">
    <source>
        <dbReference type="ARBA" id="ARBA00008023"/>
    </source>
</evidence>
<comment type="catalytic activity">
    <reaction evidence="8 10">
        <text>dITP + H2O = dIMP + diphosphate + H(+)</text>
        <dbReference type="Rhea" id="RHEA:28342"/>
        <dbReference type="ChEBI" id="CHEBI:15377"/>
        <dbReference type="ChEBI" id="CHEBI:15378"/>
        <dbReference type="ChEBI" id="CHEBI:33019"/>
        <dbReference type="ChEBI" id="CHEBI:61194"/>
        <dbReference type="ChEBI" id="CHEBI:61382"/>
        <dbReference type="EC" id="3.6.1.66"/>
    </reaction>
</comment>
<evidence type="ECO:0000256" key="5">
    <source>
        <dbReference type="ARBA" id="ARBA00022801"/>
    </source>
</evidence>
<comment type="subunit">
    <text evidence="2 10">Homodimer.</text>
</comment>